<dbReference type="InterPro" id="IPR029044">
    <property type="entry name" value="Nucleotide-diphossugar_trans"/>
</dbReference>
<accession>A0A517T1U9</accession>
<dbReference type="Proteomes" id="UP000315003">
    <property type="component" value="Chromosome"/>
</dbReference>
<evidence type="ECO:0008006" key="3">
    <source>
        <dbReference type="Google" id="ProtNLM"/>
    </source>
</evidence>
<protein>
    <recommendedName>
        <fullName evidence="3">RloB-like protein</fullName>
    </recommendedName>
</protein>
<reference evidence="1 2" key="1">
    <citation type="submission" date="2019-02" db="EMBL/GenBank/DDBJ databases">
        <title>Deep-cultivation of Planctomycetes and their phenomic and genomic characterization uncovers novel biology.</title>
        <authorList>
            <person name="Wiegand S."/>
            <person name="Jogler M."/>
            <person name="Boedeker C."/>
            <person name="Pinto D."/>
            <person name="Vollmers J."/>
            <person name="Rivas-Marin E."/>
            <person name="Kohn T."/>
            <person name="Peeters S.H."/>
            <person name="Heuer A."/>
            <person name="Rast P."/>
            <person name="Oberbeckmann S."/>
            <person name="Bunk B."/>
            <person name="Jeske O."/>
            <person name="Meyerdierks A."/>
            <person name="Storesund J.E."/>
            <person name="Kallscheuer N."/>
            <person name="Luecker S."/>
            <person name="Lage O.M."/>
            <person name="Pohl T."/>
            <person name="Merkel B.J."/>
            <person name="Hornburger P."/>
            <person name="Mueller R.-W."/>
            <person name="Bruemmer F."/>
            <person name="Labrenz M."/>
            <person name="Spormann A.M."/>
            <person name="Op den Camp H."/>
            <person name="Overmann J."/>
            <person name="Amann R."/>
            <person name="Jetten M.S.M."/>
            <person name="Mascher T."/>
            <person name="Medema M.H."/>
            <person name="Devos D.P."/>
            <person name="Kaster A.-K."/>
            <person name="Ovreas L."/>
            <person name="Rohde M."/>
            <person name="Galperin M.Y."/>
            <person name="Jogler C."/>
        </authorList>
    </citation>
    <scope>NUCLEOTIDE SEQUENCE [LARGE SCALE GENOMIC DNA]</scope>
    <source>
        <strain evidence="1 2">SV_7m_r</strain>
    </source>
</reference>
<dbReference type="OrthoDB" id="9796523at2"/>
<gene>
    <name evidence="1" type="ORF">SV7mr_48900</name>
</gene>
<evidence type="ECO:0000313" key="2">
    <source>
        <dbReference type="Proteomes" id="UP000315003"/>
    </source>
</evidence>
<name>A0A517T1U9_9BACT</name>
<sequence>MPRKRRSLDRTSGALRDTSIVVIACEDTHAVKQYFSKFRARRVQYRVLPTEDGHSSPASVFERLNKYSQEEQVGDEDELWLCIDADHWIRGENQRALSQVLQQCRSKGFGIAISNPCFEVWLLMHFSDVDDRLLLELLGEDPSGVVSEEQRSSLRCGSFEARLRQAAGGYNKSNVARLQLTADQVIQATERARNADGTSDVPNCPGTRVYKLIDTLKRRDSIDLDQQ</sequence>
<dbReference type="EMBL" id="CP036272">
    <property type="protein sequence ID" value="QDT62342.1"/>
    <property type="molecule type" value="Genomic_DNA"/>
</dbReference>
<evidence type="ECO:0000313" key="1">
    <source>
        <dbReference type="EMBL" id="QDT62342.1"/>
    </source>
</evidence>
<keyword evidence="2" id="KW-1185">Reference proteome</keyword>
<dbReference type="Pfam" id="PF13707">
    <property type="entry name" value="RloB"/>
    <property type="match status" value="1"/>
</dbReference>
<dbReference type="AlphaFoldDB" id="A0A517T1U9"/>
<dbReference type="RefSeq" id="WP_145277057.1">
    <property type="nucleotide sequence ID" value="NZ_CP036272.1"/>
</dbReference>
<dbReference type="InterPro" id="IPR025591">
    <property type="entry name" value="RloB"/>
</dbReference>
<proteinExistence type="predicted"/>
<organism evidence="1 2">
    <name type="scientific">Stieleria bergensis</name>
    <dbReference type="NCBI Taxonomy" id="2528025"/>
    <lineage>
        <taxon>Bacteria</taxon>
        <taxon>Pseudomonadati</taxon>
        <taxon>Planctomycetota</taxon>
        <taxon>Planctomycetia</taxon>
        <taxon>Pirellulales</taxon>
        <taxon>Pirellulaceae</taxon>
        <taxon>Stieleria</taxon>
    </lineage>
</organism>
<dbReference type="SUPFAM" id="SSF53448">
    <property type="entry name" value="Nucleotide-diphospho-sugar transferases"/>
    <property type="match status" value="1"/>
</dbReference>